<evidence type="ECO:0000256" key="1">
    <source>
        <dbReference type="ARBA" id="ARBA00023015"/>
    </source>
</evidence>
<dbReference type="PANTHER" id="PTHR33164:SF43">
    <property type="entry name" value="HTH-TYPE TRANSCRIPTIONAL REPRESSOR YETL"/>
    <property type="match status" value="1"/>
</dbReference>
<dbReference type="Pfam" id="PF12802">
    <property type="entry name" value="MarR_2"/>
    <property type="match status" value="1"/>
</dbReference>
<name>A0A3S4VBI7_MYCCI</name>
<keyword evidence="1" id="KW-0805">Transcription regulation</keyword>
<accession>A0A3S4VBI7</accession>
<dbReference type="GO" id="GO:0006950">
    <property type="term" value="P:response to stress"/>
    <property type="evidence" value="ECO:0007669"/>
    <property type="project" value="TreeGrafter"/>
</dbReference>
<keyword evidence="2" id="KW-0238">DNA-binding</keyword>
<dbReference type="InterPro" id="IPR036388">
    <property type="entry name" value="WH-like_DNA-bd_sf"/>
</dbReference>
<dbReference type="InterPro" id="IPR023187">
    <property type="entry name" value="Tscrpt_reg_MarR-type_CS"/>
</dbReference>
<proteinExistence type="predicted"/>
<dbReference type="InterPro" id="IPR000835">
    <property type="entry name" value="HTH_MarR-typ"/>
</dbReference>
<keyword evidence="6" id="KW-1185">Reference proteome</keyword>
<reference evidence="5 6" key="1">
    <citation type="submission" date="2018-12" db="EMBL/GenBank/DDBJ databases">
        <authorList>
            <consortium name="Pathogen Informatics"/>
        </authorList>
    </citation>
    <scope>NUCLEOTIDE SEQUENCE [LARGE SCALE GENOMIC DNA]</scope>
    <source>
        <strain evidence="5 6">NCTC10485</strain>
    </source>
</reference>
<dbReference type="PROSITE" id="PS50995">
    <property type="entry name" value="HTH_MARR_2"/>
    <property type="match status" value="1"/>
</dbReference>
<evidence type="ECO:0000259" key="4">
    <source>
        <dbReference type="PROSITE" id="PS50995"/>
    </source>
</evidence>
<dbReference type="InterPro" id="IPR036390">
    <property type="entry name" value="WH_DNA-bd_sf"/>
</dbReference>
<protein>
    <submittedName>
        <fullName evidence="5">MarR family transcriptional regulator</fullName>
    </submittedName>
</protein>
<dbReference type="SUPFAM" id="SSF46785">
    <property type="entry name" value="Winged helix' DNA-binding domain"/>
    <property type="match status" value="1"/>
</dbReference>
<dbReference type="PANTHER" id="PTHR33164">
    <property type="entry name" value="TRANSCRIPTIONAL REGULATOR, MARR FAMILY"/>
    <property type="match status" value="1"/>
</dbReference>
<dbReference type="GO" id="GO:0003700">
    <property type="term" value="F:DNA-binding transcription factor activity"/>
    <property type="evidence" value="ECO:0007669"/>
    <property type="project" value="InterPro"/>
</dbReference>
<evidence type="ECO:0000313" key="6">
    <source>
        <dbReference type="Proteomes" id="UP000282551"/>
    </source>
</evidence>
<dbReference type="GO" id="GO:0003677">
    <property type="term" value="F:DNA binding"/>
    <property type="evidence" value="ECO:0007669"/>
    <property type="project" value="UniProtKB-KW"/>
</dbReference>
<evidence type="ECO:0000256" key="2">
    <source>
        <dbReference type="ARBA" id="ARBA00023125"/>
    </source>
</evidence>
<evidence type="ECO:0000256" key="3">
    <source>
        <dbReference type="ARBA" id="ARBA00023163"/>
    </source>
</evidence>
<dbReference type="PROSITE" id="PS01117">
    <property type="entry name" value="HTH_MARR_1"/>
    <property type="match status" value="1"/>
</dbReference>
<sequence length="169" mass="18508">MTSTADVAPVPDTVDRVRQEWSEACPHLDTSPIDVVGRVHRISSICNHRLDVSLERHGINRSEFTVLSALVRAGRPLRASEVVLTTMLSGASITKIADALVKRELVVRQKSERDGRVVLLAPTDAGRAIIDDQMPRRLADEQRLIAGLTDDERQTLAGLLRKVCAALGD</sequence>
<dbReference type="PRINTS" id="PR00598">
    <property type="entry name" value="HTHMARR"/>
</dbReference>
<dbReference type="SMART" id="SM00347">
    <property type="entry name" value="HTH_MARR"/>
    <property type="match status" value="1"/>
</dbReference>
<gene>
    <name evidence="5" type="primary">yusO_3</name>
    <name evidence="5" type="ORF">NCTC10485_02377</name>
</gene>
<evidence type="ECO:0000313" key="5">
    <source>
        <dbReference type="EMBL" id="VEG48084.1"/>
    </source>
</evidence>
<dbReference type="Gene3D" id="1.10.10.10">
    <property type="entry name" value="Winged helix-like DNA-binding domain superfamily/Winged helix DNA-binding domain"/>
    <property type="match status" value="1"/>
</dbReference>
<dbReference type="Proteomes" id="UP000282551">
    <property type="component" value="Chromosome"/>
</dbReference>
<dbReference type="RefSeq" id="WP_126333926.1">
    <property type="nucleotide sequence ID" value="NZ_AP022604.1"/>
</dbReference>
<feature type="domain" description="HTH marR-type" evidence="4">
    <location>
        <begin position="32"/>
        <end position="165"/>
    </location>
</feature>
<organism evidence="5 6">
    <name type="scientific">Mycolicibacterium chitae</name>
    <name type="common">Mycobacterium chitae</name>
    <dbReference type="NCBI Taxonomy" id="1792"/>
    <lineage>
        <taxon>Bacteria</taxon>
        <taxon>Bacillati</taxon>
        <taxon>Actinomycetota</taxon>
        <taxon>Actinomycetes</taxon>
        <taxon>Mycobacteriales</taxon>
        <taxon>Mycobacteriaceae</taxon>
        <taxon>Mycolicibacterium</taxon>
    </lineage>
</organism>
<dbReference type="OrthoDB" id="3237509at2"/>
<dbReference type="EMBL" id="LR134355">
    <property type="protein sequence ID" value="VEG48084.1"/>
    <property type="molecule type" value="Genomic_DNA"/>
</dbReference>
<dbReference type="InterPro" id="IPR039422">
    <property type="entry name" value="MarR/SlyA-like"/>
</dbReference>
<keyword evidence="3" id="KW-0804">Transcription</keyword>
<dbReference type="AlphaFoldDB" id="A0A3S4VBI7"/>